<dbReference type="SUPFAM" id="SSF88713">
    <property type="entry name" value="Glycoside hydrolase/deacetylase"/>
    <property type="match status" value="1"/>
</dbReference>
<dbReference type="CDD" id="cd10931">
    <property type="entry name" value="CE4_u7"/>
    <property type="match status" value="1"/>
</dbReference>
<accession>A0ABP7LMY2</accession>
<evidence type="ECO:0000313" key="3">
    <source>
        <dbReference type="Proteomes" id="UP001500133"/>
    </source>
</evidence>
<sequence>MPQFSNQALDWLSSILEERFGHAFTLTQSQNSLRLSLAISPQGYILFPRLETAFHQSRSDFPCGSWDAAAAGFTPVLGEPLPTPAMPHPPARLVEPTEHGDVTIHYDILGLTYWMLTRLEEVGRTDLDEHDRFPATSSHAYRHGYLERPIVDEWLDLLGQVIKRQWPEVKLKQHRFSMKVSHDVDRPTRYGYQPLKGLVRTMGGDILKRRDFKHALLAPWIRLNSKKHLHPKDPYNTFDWIMDQSEKHGLTSAFYFICGQTHPTKDALYNIEDEPIRHLIRRIHDRGHEVGLHPSYNTYQSPKLIAGEAKRLRAVCAEEGVEQDIWGGRMHYLRWETPTTLNAWNDAGMNYDSTLGYADRPGFRCGTCHEYSSFDALSQQPLSLRIRPLIVMECSVMAPQYLGLGASNAALDKFFQLKSKCHSARGCYTVLWHNSELYSSAIKKLYKNLL</sequence>
<dbReference type="Proteomes" id="UP001500133">
    <property type="component" value="Unassembled WGS sequence"/>
</dbReference>
<dbReference type="InterPro" id="IPR011330">
    <property type="entry name" value="Glyco_hydro/deAcase_b/a-brl"/>
</dbReference>
<dbReference type="Pfam" id="PF23019">
    <property type="entry name" value="DUF7033"/>
    <property type="match status" value="1"/>
</dbReference>
<proteinExistence type="predicted"/>
<evidence type="ECO:0000259" key="1">
    <source>
        <dbReference type="Pfam" id="PF23019"/>
    </source>
</evidence>
<keyword evidence="3" id="KW-1185">Reference proteome</keyword>
<organism evidence="2 3">
    <name type="scientific">Halomonas cibimaris</name>
    <dbReference type="NCBI Taxonomy" id="657012"/>
    <lineage>
        <taxon>Bacteria</taxon>
        <taxon>Pseudomonadati</taxon>
        <taxon>Pseudomonadota</taxon>
        <taxon>Gammaproteobacteria</taxon>
        <taxon>Oceanospirillales</taxon>
        <taxon>Halomonadaceae</taxon>
        <taxon>Halomonas</taxon>
    </lineage>
</organism>
<reference evidence="3" key="1">
    <citation type="journal article" date="2019" name="Int. J. Syst. Evol. Microbiol.">
        <title>The Global Catalogue of Microorganisms (GCM) 10K type strain sequencing project: providing services to taxonomists for standard genome sequencing and annotation.</title>
        <authorList>
            <consortium name="The Broad Institute Genomics Platform"/>
            <consortium name="The Broad Institute Genome Sequencing Center for Infectious Disease"/>
            <person name="Wu L."/>
            <person name="Ma J."/>
        </authorList>
    </citation>
    <scope>NUCLEOTIDE SEQUENCE [LARGE SCALE GENOMIC DNA]</scope>
    <source>
        <strain evidence="3">JCM 16914</strain>
    </source>
</reference>
<gene>
    <name evidence="2" type="ORF">GCM10022228_11230</name>
</gene>
<evidence type="ECO:0000313" key="2">
    <source>
        <dbReference type="EMBL" id="GAA3902601.1"/>
    </source>
</evidence>
<name>A0ABP7LMY2_9GAMM</name>
<dbReference type="InterPro" id="IPR054297">
    <property type="entry name" value="DUF7033"/>
</dbReference>
<dbReference type="EMBL" id="BAAAZT010000050">
    <property type="protein sequence ID" value="GAA3902601.1"/>
    <property type="molecule type" value="Genomic_DNA"/>
</dbReference>
<dbReference type="Gene3D" id="3.20.20.370">
    <property type="entry name" value="Glycoside hydrolase/deacetylase"/>
    <property type="match status" value="1"/>
</dbReference>
<comment type="caution">
    <text evidence="2">The sequence shown here is derived from an EMBL/GenBank/DDBJ whole genome shotgun (WGS) entry which is preliminary data.</text>
</comment>
<protein>
    <recommendedName>
        <fullName evidence="1">DUF7033 domain-containing protein</fullName>
    </recommendedName>
</protein>
<dbReference type="RefSeq" id="WP_344703192.1">
    <property type="nucleotide sequence ID" value="NZ_BAAAZT010000050.1"/>
</dbReference>
<feature type="domain" description="DUF7033" evidence="1">
    <location>
        <begin position="104"/>
        <end position="192"/>
    </location>
</feature>